<dbReference type="RefSeq" id="WP_160738711.1">
    <property type="nucleotide sequence ID" value="NZ_WTYQ01000002.1"/>
</dbReference>
<name>A0A845A8A9_9SPHN</name>
<dbReference type="Proteomes" id="UP000460561">
    <property type="component" value="Unassembled WGS sequence"/>
</dbReference>
<evidence type="ECO:0000313" key="2">
    <source>
        <dbReference type="EMBL" id="MXP25483.1"/>
    </source>
</evidence>
<accession>A0A845A8A9</accession>
<dbReference type="Pfam" id="PF04964">
    <property type="entry name" value="Flp_Fap"/>
    <property type="match status" value="1"/>
</dbReference>
<organism evidence="2 3">
    <name type="scientific">Altericroceibacterium indicum</name>
    <dbReference type="NCBI Taxonomy" id="374177"/>
    <lineage>
        <taxon>Bacteria</taxon>
        <taxon>Pseudomonadati</taxon>
        <taxon>Pseudomonadota</taxon>
        <taxon>Alphaproteobacteria</taxon>
        <taxon>Sphingomonadales</taxon>
        <taxon>Erythrobacteraceae</taxon>
        <taxon>Altericroceibacterium</taxon>
    </lineage>
</organism>
<keyword evidence="1" id="KW-0812">Transmembrane</keyword>
<dbReference type="InterPro" id="IPR007047">
    <property type="entry name" value="Flp_Fap"/>
</dbReference>
<dbReference type="AlphaFoldDB" id="A0A845A8A9"/>
<comment type="caution">
    <text evidence="2">The sequence shown here is derived from an EMBL/GenBank/DDBJ whole genome shotgun (WGS) entry which is preliminary data.</text>
</comment>
<gene>
    <name evidence="2" type="ORF">GRI39_05435</name>
</gene>
<sequence length="60" mass="6611">MHPRSFVKKVWKDKKAATAVEYALILALIAIAILVGVSQLGSSNKANWDRVATRVSEETQ</sequence>
<reference evidence="2 3" key="1">
    <citation type="submission" date="2019-12" db="EMBL/GenBank/DDBJ databases">
        <title>Genomic-based taxomic classification of the family Erythrobacteraceae.</title>
        <authorList>
            <person name="Xu L."/>
        </authorList>
    </citation>
    <scope>NUCLEOTIDE SEQUENCE [LARGE SCALE GENOMIC DNA]</scope>
    <source>
        <strain evidence="2 3">DSM 18604</strain>
    </source>
</reference>
<proteinExistence type="predicted"/>
<keyword evidence="1" id="KW-1133">Transmembrane helix</keyword>
<feature type="transmembrane region" description="Helical" evidence="1">
    <location>
        <begin position="20"/>
        <end position="40"/>
    </location>
</feature>
<protein>
    <submittedName>
        <fullName evidence="2">Flp family type IVb pilin</fullName>
    </submittedName>
</protein>
<dbReference type="EMBL" id="WTYQ01000002">
    <property type="protein sequence ID" value="MXP25483.1"/>
    <property type="molecule type" value="Genomic_DNA"/>
</dbReference>
<evidence type="ECO:0000256" key="1">
    <source>
        <dbReference type="SAM" id="Phobius"/>
    </source>
</evidence>
<keyword evidence="1" id="KW-0472">Membrane</keyword>
<evidence type="ECO:0000313" key="3">
    <source>
        <dbReference type="Proteomes" id="UP000460561"/>
    </source>
</evidence>
<keyword evidence="3" id="KW-1185">Reference proteome</keyword>